<dbReference type="InterPro" id="IPR004046">
    <property type="entry name" value="GST_C"/>
</dbReference>
<dbReference type="InterPro" id="IPR050213">
    <property type="entry name" value="GST_superfamily"/>
</dbReference>
<protein>
    <recommendedName>
        <fullName evidence="5">Glutathione S-transferase</fullName>
    </recommendedName>
</protein>
<accession>A0A9W6ZHZ0</accession>
<dbReference type="GO" id="GO:0004364">
    <property type="term" value="F:glutathione transferase activity"/>
    <property type="evidence" value="ECO:0007669"/>
    <property type="project" value="TreeGrafter"/>
</dbReference>
<dbReference type="PROSITE" id="PS50404">
    <property type="entry name" value="GST_NTER"/>
    <property type="match status" value="1"/>
</dbReference>
<dbReference type="Proteomes" id="UP001165082">
    <property type="component" value="Unassembled WGS sequence"/>
</dbReference>
<gene>
    <name evidence="3" type="ORF">TrRE_jg5134</name>
</gene>
<dbReference type="InterPro" id="IPR004045">
    <property type="entry name" value="Glutathione_S-Trfase_N"/>
</dbReference>
<evidence type="ECO:0000259" key="2">
    <source>
        <dbReference type="PROSITE" id="PS50405"/>
    </source>
</evidence>
<sequence length="220" mass="24327">MPPLKITYFNFLGPTEPSRLALAIGSIPFEDDVMEGDDWKAIKTGEKPNPSYWGQLPFLTVGEGDSATHIGQSEAILRYCGKLSGLYPEDPMEALKVDEMVQFLNHDVRERGLGRSMSIKDDDEKAARRKELNDEVLPAQFSKMSAKMDSSGFLCNGKLSIADLILYTTCSWIGMGALDGISADFIKANEKVAAHYKMISEIPEVAKWNSEKRAGKVPAF</sequence>
<dbReference type="InterPro" id="IPR040079">
    <property type="entry name" value="Glutathione_S-Trfase"/>
</dbReference>
<dbReference type="CDD" id="cd03039">
    <property type="entry name" value="GST_N_Sigma_like"/>
    <property type="match status" value="1"/>
</dbReference>
<evidence type="ECO:0008006" key="5">
    <source>
        <dbReference type="Google" id="ProtNLM"/>
    </source>
</evidence>
<organism evidence="3 4">
    <name type="scientific">Triparma retinervis</name>
    <dbReference type="NCBI Taxonomy" id="2557542"/>
    <lineage>
        <taxon>Eukaryota</taxon>
        <taxon>Sar</taxon>
        <taxon>Stramenopiles</taxon>
        <taxon>Ochrophyta</taxon>
        <taxon>Bolidophyceae</taxon>
        <taxon>Parmales</taxon>
        <taxon>Triparmaceae</taxon>
        <taxon>Triparma</taxon>
    </lineage>
</organism>
<dbReference type="InterPro" id="IPR036282">
    <property type="entry name" value="Glutathione-S-Trfase_C_sf"/>
</dbReference>
<evidence type="ECO:0000313" key="3">
    <source>
        <dbReference type="EMBL" id="GMH50889.1"/>
    </source>
</evidence>
<dbReference type="InterPro" id="IPR010987">
    <property type="entry name" value="Glutathione-S-Trfase_C-like"/>
</dbReference>
<comment type="caution">
    <text evidence="3">The sequence shown here is derived from an EMBL/GenBank/DDBJ whole genome shotgun (WGS) entry which is preliminary data.</text>
</comment>
<dbReference type="EMBL" id="BRXZ01001961">
    <property type="protein sequence ID" value="GMH50889.1"/>
    <property type="molecule type" value="Genomic_DNA"/>
</dbReference>
<dbReference type="SFLD" id="SFLDS00019">
    <property type="entry name" value="Glutathione_Transferase_(cytos"/>
    <property type="match status" value="1"/>
</dbReference>
<evidence type="ECO:0000313" key="4">
    <source>
        <dbReference type="Proteomes" id="UP001165082"/>
    </source>
</evidence>
<dbReference type="Gene3D" id="3.40.30.10">
    <property type="entry name" value="Glutaredoxin"/>
    <property type="match status" value="1"/>
</dbReference>
<dbReference type="Pfam" id="PF14497">
    <property type="entry name" value="GST_C_3"/>
    <property type="match status" value="1"/>
</dbReference>
<keyword evidence="4" id="KW-1185">Reference proteome</keyword>
<dbReference type="PROSITE" id="PS50405">
    <property type="entry name" value="GST_CTER"/>
    <property type="match status" value="1"/>
</dbReference>
<dbReference type="OrthoDB" id="420389at2759"/>
<proteinExistence type="predicted"/>
<dbReference type="AlphaFoldDB" id="A0A9W6ZHZ0"/>
<feature type="domain" description="GST N-terminal" evidence="1">
    <location>
        <begin position="2"/>
        <end position="88"/>
    </location>
</feature>
<dbReference type="InterPro" id="IPR036249">
    <property type="entry name" value="Thioredoxin-like_sf"/>
</dbReference>
<dbReference type="PANTHER" id="PTHR11571:SF252">
    <property type="entry name" value="GLUTATHIONE S-TRANSFERASE"/>
    <property type="match status" value="1"/>
</dbReference>
<dbReference type="SUPFAM" id="SSF47616">
    <property type="entry name" value="GST C-terminal domain-like"/>
    <property type="match status" value="1"/>
</dbReference>
<dbReference type="Gene3D" id="1.20.1050.10">
    <property type="match status" value="1"/>
</dbReference>
<dbReference type="PANTHER" id="PTHR11571">
    <property type="entry name" value="GLUTATHIONE S-TRANSFERASE"/>
    <property type="match status" value="1"/>
</dbReference>
<name>A0A9W6ZHZ0_9STRA</name>
<reference evidence="3" key="1">
    <citation type="submission" date="2022-07" db="EMBL/GenBank/DDBJ databases">
        <title>Genome analysis of Parmales, a sister group of diatoms, reveals the evolutionary specialization of diatoms from phago-mixotrophs to photoautotrophs.</title>
        <authorList>
            <person name="Ban H."/>
            <person name="Sato S."/>
            <person name="Yoshikawa S."/>
            <person name="Kazumasa Y."/>
            <person name="Nakamura Y."/>
            <person name="Ichinomiya M."/>
            <person name="Saitoh K."/>
            <person name="Sato N."/>
            <person name="Blanc-Mathieu R."/>
            <person name="Endo H."/>
            <person name="Kuwata A."/>
            <person name="Ogata H."/>
        </authorList>
    </citation>
    <scope>NUCLEOTIDE SEQUENCE</scope>
</reference>
<dbReference type="SUPFAM" id="SSF52833">
    <property type="entry name" value="Thioredoxin-like"/>
    <property type="match status" value="1"/>
</dbReference>
<dbReference type="GO" id="GO:0006749">
    <property type="term" value="P:glutathione metabolic process"/>
    <property type="evidence" value="ECO:0007669"/>
    <property type="project" value="TreeGrafter"/>
</dbReference>
<evidence type="ECO:0000259" key="1">
    <source>
        <dbReference type="PROSITE" id="PS50404"/>
    </source>
</evidence>
<feature type="domain" description="GST C-terminal" evidence="2">
    <location>
        <begin position="90"/>
        <end position="220"/>
    </location>
</feature>